<name>M2Y0X2_DOTSN</name>
<evidence type="ECO:0000256" key="1">
    <source>
        <dbReference type="ARBA" id="ARBA00001911"/>
    </source>
</evidence>
<dbReference type="AlphaFoldDB" id="M2Y0X2"/>
<dbReference type="eggNOG" id="KOG4254">
    <property type="taxonomic scope" value="Eukaryota"/>
</dbReference>
<organism evidence="12 13">
    <name type="scientific">Dothistroma septosporum (strain NZE10 / CBS 128990)</name>
    <name type="common">Red band needle blight fungus</name>
    <name type="synonym">Mycosphaerella pini</name>
    <dbReference type="NCBI Taxonomy" id="675120"/>
    <lineage>
        <taxon>Eukaryota</taxon>
        <taxon>Fungi</taxon>
        <taxon>Dikarya</taxon>
        <taxon>Ascomycota</taxon>
        <taxon>Pezizomycotina</taxon>
        <taxon>Dothideomycetes</taxon>
        <taxon>Dothideomycetidae</taxon>
        <taxon>Mycosphaerellales</taxon>
        <taxon>Mycosphaerellaceae</taxon>
        <taxon>Dothistroma</taxon>
    </lineage>
</organism>
<evidence type="ECO:0000259" key="11">
    <source>
        <dbReference type="Pfam" id="PF01593"/>
    </source>
</evidence>
<dbReference type="PANTHER" id="PTHR43734:SF1">
    <property type="entry name" value="PHYTOENE DESATURASE"/>
    <property type="match status" value="1"/>
</dbReference>
<dbReference type="PANTHER" id="PTHR43734">
    <property type="entry name" value="PHYTOENE DESATURASE"/>
    <property type="match status" value="1"/>
</dbReference>
<feature type="domain" description="Amine oxidase" evidence="11">
    <location>
        <begin position="20"/>
        <end position="395"/>
    </location>
</feature>
<dbReference type="OrthoDB" id="7777654at2759"/>
<dbReference type="Proteomes" id="UP000016933">
    <property type="component" value="Unassembled WGS sequence"/>
</dbReference>
<keyword evidence="10" id="KW-0812">Transmembrane</keyword>
<dbReference type="NCBIfam" id="TIGR02734">
    <property type="entry name" value="crtI_fam"/>
    <property type="match status" value="1"/>
</dbReference>
<keyword evidence="13" id="KW-1185">Reference proteome</keyword>
<dbReference type="GO" id="GO:0016166">
    <property type="term" value="F:phytoene dehydrogenase activity"/>
    <property type="evidence" value="ECO:0007669"/>
    <property type="project" value="UniProtKB-ARBA"/>
</dbReference>
<dbReference type="InterPro" id="IPR008150">
    <property type="entry name" value="Phytoene_DH_bac_CS"/>
</dbReference>
<keyword evidence="10" id="KW-1133">Transmembrane helix</keyword>
<dbReference type="FunFam" id="3.50.50.60:FF:000171">
    <property type="entry name" value="zeta-carotene-forming phytoene desaturase"/>
    <property type="match status" value="1"/>
</dbReference>
<evidence type="ECO:0000256" key="5">
    <source>
        <dbReference type="ARBA" id="ARBA00022746"/>
    </source>
</evidence>
<evidence type="ECO:0000256" key="7">
    <source>
        <dbReference type="ARBA" id="ARBA00034551"/>
    </source>
</evidence>
<dbReference type="PROSITE" id="PS00982">
    <property type="entry name" value="PHYTOENE_DH"/>
    <property type="match status" value="1"/>
</dbReference>
<dbReference type="Pfam" id="PF01593">
    <property type="entry name" value="Amino_oxidase"/>
    <property type="match status" value="1"/>
</dbReference>
<evidence type="ECO:0000256" key="9">
    <source>
        <dbReference type="SAM" id="MobiDB-lite"/>
    </source>
</evidence>
<keyword evidence="6 8" id="KW-0560">Oxidoreductase</keyword>
<sequence>MAPPPIASQKTAIVIGAGVGGISTAARLAHAGFRVTVLEKNSFTGGRCSLLHADGHRFDQGPSLLLLPHLFHRSFEELGTTLEEEGVELLKCDPNYIIHFSDGEKFKLSSDLAVMKGEVEKWEGKGGYERYLEFLQESHRHYELSVAHVLLRNFYSLTSMLRPEFLRHLVQLHPFESIWTRASKYFWTERLRRVFTFGSMYMGMSPFDAPGTYSLLQYTELAEGIWYPMGGFHKVVEALVGVGERMGVEFRMNTAVRRILLDESGSRALGVELEDGQLLHADVVVNNSDLVYAYNNLLPQSEGAKKAAYAQALEKRPGSCSSISFYWALDRKVPELQAHNIFLADEYRESFDSIFKKHLIPDEPSFYVNVPSRIDPTAAPEGKDTVVVLVPVGHLVDSERAQHESSSNGFATTPAKSNGHLKDASPTNQTGLTPSSNQDWPAMIALARKTILQTIASRTGVDLTPLITSELTNSPITWRDTFNLDKGAILGLSHSFFNVLCFRPATKARRAGPIDDITTGLGPLGTVAQVIVDAFRGDSKHIKGLYMVGASAHPGTGVPIVLAGGALVAEQVLEDQDMPIPWRQVREKDIKGKLDVIIKPNRLDRLSGVAAIIAVGLLGWIVMVFVL</sequence>
<evidence type="ECO:0000313" key="12">
    <source>
        <dbReference type="EMBL" id="EME38954.1"/>
    </source>
</evidence>
<evidence type="ECO:0000256" key="3">
    <source>
        <dbReference type="ARBA" id="ARBA00006046"/>
    </source>
</evidence>
<feature type="compositionally biased region" description="Polar residues" evidence="9">
    <location>
        <begin position="425"/>
        <end position="437"/>
    </location>
</feature>
<dbReference type="HOGENOM" id="CLU_019722_2_1_1"/>
<keyword evidence="10" id="KW-0472">Membrane</keyword>
<comment type="similarity">
    <text evidence="3 8">Belongs to the carotenoid/retinoid oxidoreductase family.</text>
</comment>
<accession>M2Y0X2</accession>
<dbReference type="InterPro" id="IPR036188">
    <property type="entry name" value="FAD/NAD-bd_sf"/>
</dbReference>
<dbReference type="Gene3D" id="3.50.50.60">
    <property type="entry name" value="FAD/NAD(P)-binding domain"/>
    <property type="match status" value="2"/>
</dbReference>
<proteinExistence type="inferred from homology"/>
<comment type="pathway">
    <text evidence="2 8">Carotenoid biosynthesis.</text>
</comment>
<dbReference type="STRING" id="675120.M2Y0X2"/>
<evidence type="ECO:0000313" key="13">
    <source>
        <dbReference type="Proteomes" id="UP000016933"/>
    </source>
</evidence>
<comment type="cofactor">
    <cofactor evidence="1">
        <name>NAD(+)</name>
        <dbReference type="ChEBI" id="CHEBI:57540"/>
    </cofactor>
</comment>
<keyword evidence="5 8" id="KW-0125">Carotenoid biosynthesis</keyword>
<feature type="region of interest" description="Disordered" evidence="9">
    <location>
        <begin position="399"/>
        <end position="437"/>
    </location>
</feature>
<reference evidence="12 13" key="2">
    <citation type="journal article" date="2012" name="PLoS Pathog.">
        <title>Diverse lifestyles and strategies of plant pathogenesis encoded in the genomes of eighteen Dothideomycetes fungi.</title>
        <authorList>
            <person name="Ohm R.A."/>
            <person name="Feau N."/>
            <person name="Henrissat B."/>
            <person name="Schoch C.L."/>
            <person name="Horwitz B.A."/>
            <person name="Barry K.W."/>
            <person name="Condon B.J."/>
            <person name="Copeland A.C."/>
            <person name="Dhillon B."/>
            <person name="Glaser F."/>
            <person name="Hesse C.N."/>
            <person name="Kosti I."/>
            <person name="LaButti K."/>
            <person name="Lindquist E.A."/>
            <person name="Lucas S."/>
            <person name="Salamov A.A."/>
            <person name="Bradshaw R.E."/>
            <person name="Ciuffetti L."/>
            <person name="Hamelin R.C."/>
            <person name="Kema G.H.J."/>
            <person name="Lawrence C."/>
            <person name="Scott J.A."/>
            <person name="Spatafora J.W."/>
            <person name="Turgeon B.G."/>
            <person name="de Wit P.J.G.M."/>
            <person name="Zhong S."/>
            <person name="Goodwin S.B."/>
            <person name="Grigoriev I.V."/>
        </authorList>
    </citation>
    <scope>NUCLEOTIDE SEQUENCE [LARGE SCALE GENOMIC DNA]</scope>
    <source>
        <strain evidence="13">NZE10 / CBS 128990</strain>
    </source>
</reference>
<dbReference type="InterPro" id="IPR002937">
    <property type="entry name" value="Amino_oxidase"/>
</dbReference>
<gene>
    <name evidence="12" type="ORF">DOTSEDRAFT_75604</name>
</gene>
<evidence type="ECO:0000256" key="4">
    <source>
        <dbReference type="ARBA" id="ARBA00013293"/>
    </source>
</evidence>
<protein>
    <recommendedName>
        <fullName evidence="4">Phytoene desaturase</fullName>
    </recommendedName>
    <alternativeName>
        <fullName evidence="7">Phytoene desaturase (3,4-didehydrolycopene-forming)</fullName>
    </alternativeName>
</protein>
<evidence type="ECO:0000256" key="6">
    <source>
        <dbReference type="ARBA" id="ARBA00023002"/>
    </source>
</evidence>
<evidence type="ECO:0000256" key="2">
    <source>
        <dbReference type="ARBA" id="ARBA00004829"/>
    </source>
</evidence>
<dbReference type="GO" id="GO:0016117">
    <property type="term" value="P:carotenoid biosynthetic process"/>
    <property type="evidence" value="ECO:0007669"/>
    <property type="project" value="UniProtKB-KW"/>
</dbReference>
<evidence type="ECO:0000256" key="8">
    <source>
        <dbReference type="RuleBase" id="RU362075"/>
    </source>
</evidence>
<dbReference type="OMA" id="CWSVMPA"/>
<dbReference type="EMBL" id="KB446546">
    <property type="protein sequence ID" value="EME38954.1"/>
    <property type="molecule type" value="Genomic_DNA"/>
</dbReference>
<feature type="transmembrane region" description="Helical" evidence="10">
    <location>
        <begin position="606"/>
        <end position="626"/>
    </location>
</feature>
<reference evidence="13" key="1">
    <citation type="journal article" date="2012" name="PLoS Genet.">
        <title>The genomes of the fungal plant pathogens Cladosporium fulvum and Dothistroma septosporum reveal adaptation to different hosts and lifestyles but also signatures of common ancestry.</title>
        <authorList>
            <person name="de Wit P.J.G.M."/>
            <person name="van der Burgt A."/>
            <person name="Oekmen B."/>
            <person name="Stergiopoulos I."/>
            <person name="Abd-Elsalam K.A."/>
            <person name="Aerts A.L."/>
            <person name="Bahkali A.H."/>
            <person name="Beenen H.G."/>
            <person name="Chettri P."/>
            <person name="Cox M.P."/>
            <person name="Datema E."/>
            <person name="de Vries R.P."/>
            <person name="Dhillon B."/>
            <person name="Ganley A.R."/>
            <person name="Griffiths S.A."/>
            <person name="Guo Y."/>
            <person name="Hamelin R.C."/>
            <person name="Henrissat B."/>
            <person name="Kabir M.S."/>
            <person name="Jashni M.K."/>
            <person name="Kema G."/>
            <person name="Klaubauf S."/>
            <person name="Lapidus A."/>
            <person name="Levasseur A."/>
            <person name="Lindquist E."/>
            <person name="Mehrabi R."/>
            <person name="Ohm R.A."/>
            <person name="Owen T.J."/>
            <person name="Salamov A."/>
            <person name="Schwelm A."/>
            <person name="Schijlen E."/>
            <person name="Sun H."/>
            <person name="van den Burg H.A."/>
            <person name="van Ham R.C.H.J."/>
            <person name="Zhang S."/>
            <person name="Goodwin S.B."/>
            <person name="Grigoriev I.V."/>
            <person name="Collemare J."/>
            <person name="Bradshaw R.E."/>
        </authorList>
    </citation>
    <scope>NUCLEOTIDE SEQUENCE [LARGE SCALE GENOMIC DNA]</scope>
    <source>
        <strain evidence="13">NZE10 / CBS 128990</strain>
    </source>
</reference>
<dbReference type="SUPFAM" id="SSF51905">
    <property type="entry name" value="FAD/NAD(P)-binding domain"/>
    <property type="match status" value="1"/>
</dbReference>
<dbReference type="InterPro" id="IPR014105">
    <property type="entry name" value="Carotenoid/retinoid_OxRdtase"/>
</dbReference>
<feature type="compositionally biased region" description="Polar residues" evidence="9">
    <location>
        <begin position="404"/>
        <end position="416"/>
    </location>
</feature>
<evidence type="ECO:0000256" key="10">
    <source>
        <dbReference type="SAM" id="Phobius"/>
    </source>
</evidence>